<dbReference type="NCBIfam" id="NF002017">
    <property type="entry name" value="PRK00823.1-2"/>
    <property type="match status" value="1"/>
</dbReference>
<dbReference type="InterPro" id="IPR036428">
    <property type="entry name" value="PCD_sf"/>
</dbReference>
<dbReference type="AlphaFoldDB" id="A0A7S8IEM5"/>
<dbReference type="InterPro" id="IPR001533">
    <property type="entry name" value="Pterin_deHydtase"/>
</dbReference>
<dbReference type="Proteomes" id="UP000594468">
    <property type="component" value="Chromosome"/>
</dbReference>
<name>A0A7S8IEM5_9CHLR</name>
<dbReference type="PANTHER" id="PTHR12599:SF0">
    <property type="entry name" value="PTERIN-4-ALPHA-CARBINOLAMINE DEHYDRATASE"/>
    <property type="match status" value="1"/>
</dbReference>
<dbReference type="EC" id="4.2.1.96" evidence="3"/>
<accession>A0A7S8IEM5</accession>
<sequence>MAATALNDAEIIEALAGLDGWEREGNKLTKTYEFDQYLAGIAFAATAGTIAEGFDHHPDMFVGYKKVTLEFTTHSADSKITQKDIQVAQALDALPYPKK</sequence>
<proteinExistence type="inferred from homology"/>
<evidence type="ECO:0000256" key="1">
    <source>
        <dbReference type="ARBA" id="ARBA00001554"/>
    </source>
</evidence>
<protein>
    <recommendedName>
        <fullName evidence="3">4a-hydroxytetrahydrobiopterin dehydratase</fullName>
        <ecNumber evidence="3">4.2.1.96</ecNumber>
    </recommendedName>
</protein>
<dbReference type="SUPFAM" id="SSF55248">
    <property type="entry name" value="PCD-like"/>
    <property type="match status" value="1"/>
</dbReference>
<evidence type="ECO:0000256" key="3">
    <source>
        <dbReference type="ARBA" id="ARBA00013252"/>
    </source>
</evidence>
<gene>
    <name evidence="5" type="ORF">G4Y79_23430</name>
</gene>
<keyword evidence="6" id="KW-1185">Reference proteome</keyword>
<evidence type="ECO:0000256" key="2">
    <source>
        <dbReference type="ARBA" id="ARBA00006472"/>
    </source>
</evidence>
<dbReference type="CDD" id="cd00488">
    <property type="entry name" value="PCD_DCoH"/>
    <property type="match status" value="1"/>
</dbReference>
<dbReference type="GO" id="GO:0008124">
    <property type="term" value="F:4-alpha-hydroxytetrahydrobiopterin dehydratase activity"/>
    <property type="evidence" value="ECO:0007669"/>
    <property type="project" value="UniProtKB-EC"/>
</dbReference>
<dbReference type="RefSeq" id="WP_195170673.1">
    <property type="nucleotide sequence ID" value="NZ_CP062983.1"/>
</dbReference>
<keyword evidence="4 5" id="KW-0456">Lyase</keyword>
<reference evidence="5 6" key="1">
    <citation type="submission" date="2020-02" db="EMBL/GenBank/DDBJ databases">
        <authorList>
            <person name="Zheng R.K."/>
            <person name="Sun C.M."/>
        </authorList>
    </citation>
    <scope>NUCLEOTIDE SEQUENCE [LARGE SCALE GENOMIC DNA]</scope>
    <source>
        <strain evidence="6">rifampicinis</strain>
    </source>
</reference>
<evidence type="ECO:0000256" key="4">
    <source>
        <dbReference type="ARBA" id="ARBA00023239"/>
    </source>
</evidence>
<comment type="catalytic activity">
    <reaction evidence="1">
        <text>(4aS,6R)-4a-hydroxy-L-erythro-5,6,7,8-tetrahydrobiopterin = (6R)-L-erythro-6,7-dihydrobiopterin + H2O</text>
        <dbReference type="Rhea" id="RHEA:11920"/>
        <dbReference type="ChEBI" id="CHEBI:15377"/>
        <dbReference type="ChEBI" id="CHEBI:15642"/>
        <dbReference type="ChEBI" id="CHEBI:43120"/>
        <dbReference type="EC" id="4.2.1.96"/>
    </reaction>
</comment>
<dbReference type="Pfam" id="PF01329">
    <property type="entry name" value="Pterin_4a"/>
    <property type="match status" value="1"/>
</dbReference>
<dbReference type="KEGG" id="pmet:G4Y79_23430"/>
<dbReference type="PANTHER" id="PTHR12599">
    <property type="entry name" value="PTERIN-4-ALPHA-CARBINOLAMINE DEHYDRATASE"/>
    <property type="match status" value="1"/>
</dbReference>
<dbReference type="Gene3D" id="3.30.1360.20">
    <property type="entry name" value="Transcriptional coactivator/pterin dehydratase"/>
    <property type="match status" value="1"/>
</dbReference>
<comment type="similarity">
    <text evidence="2">Belongs to the pterin-4-alpha-carbinolamine dehydratase family.</text>
</comment>
<dbReference type="EMBL" id="CP062983">
    <property type="protein sequence ID" value="QPC82604.1"/>
    <property type="molecule type" value="Genomic_DNA"/>
</dbReference>
<evidence type="ECO:0000313" key="5">
    <source>
        <dbReference type="EMBL" id="QPC82604.1"/>
    </source>
</evidence>
<evidence type="ECO:0000313" key="6">
    <source>
        <dbReference type="Proteomes" id="UP000594468"/>
    </source>
</evidence>
<dbReference type="GO" id="GO:0006729">
    <property type="term" value="P:tetrahydrobiopterin biosynthetic process"/>
    <property type="evidence" value="ECO:0007669"/>
    <property type="project" value="InterPro"/>
</dbReference>
<organism evidence="5 6">
    <name type="scientific">Phototrophicus methaneseepsis</name>
    <dbReference type="NCBI Taxonomy" id="2710758"/>
    <lineage>
        <taxon>Bacteria</taxon>
        <taxon>Bacillati</taxon>
        <taxon>Chloroflexota</taxon>
        <taxon>Candidatus Thermofontia</taxon>
        <taxon>Phototrophicales</taxon>
        <taxon>Phototrophicaceae</taxon>
        <taxon>Phototrophicus</taxon>
    </lineage>
</organism>